<dbReference type="EMBL" id="BGPR01043097">
    <property type="protein sequence ID" value="GBO19630.1"/>
    <property type="molecule type" value="Genomic_DNA"/>
</dbReference>
<reference evidence="1 2" key="1">
    <citation type="journal article" date="2019" name="Sci. Rep.">
        <title>Orb-weaving spider Araneus ventricosus genome elucidates the spidroin gene catalogue.</title>
        <authorList>
            <person name="Kono N."/>
            <person name="Nakamura H."/>
            <person name="Ohtoshi R."/>
            <person name="Moran D.A.P."/>
            <person name="Shinohara A."/>
            <person name="Yoshida Y."/>
            <person name="Fujiwara M."/>
            <person name="Mori M."/>
            <person name="Tomita M."/>
            <person name="Arakawa K."/>
        </authorList>
    </citation>
    <scope>NUCLEOTIDE SEQUENCE [LARGE SCALE GENOMIC DNA]</scope>
</reference>
<name>A0A4Y2V7I0_ARAVE</name>
<evidence type="ECO:0000313" key="2">
    <source>
        <dbReference type="Proteomes" id="UP000499080"/>
    </source>
</evidence>
<dbReference type="AlphaFoldDB" id="A0A4Y2V7I0"/>
<evidence type="ECO:0000313" key="1">
    <source>
        <dbReference type="EMBL" id="GBO19630.1"/>
    </source>
</evidence>
<sequence length="97" mass="11132">MYNRIDFEASSVLTHEVSTSSTCAKNRHWFRLHTDNMQQLTNVEMEEIPILSQDSPLSLKTSQKGKTIVVTDREPFRPGPSLVLVQGYAWRGDKDYC</sequence>
<comment type="caution">
    <text evidence="1">The sequence shown here is derived from an EMBL/GenBank/DDBJ whole genome shotgun (WGS) entry which is preliminary data.</text>
</comment>
<dbReference type="Proteomes" id="UP000499080">
    <property type="component" value="Unassembled WGS sequence"/>
</dbReference>
<organism evidence="1 2">
    <name type="scientific">Araneus ventricosus</name>
    <name type="common">Orbweaver spider</name>
    <name type="synonym">Epeira ventricosa</name>
    <dbReference type="NCBI Taxonomy" id="182803"/>
    <lineage>
        <taxon>Eukaryota</taxon>
        <taxon>Metazoa</taxon>
        <taxon>Ecdysozoa</taxon>
        <taxon>Arthropoda</taxon>
        <taxon>Chelicerata</taxon>
        <taxon>Arachnida</taxon>
        <taxon>Araneae</taxon>
        <taxon>Araneomorphae</taxon>
        <taxon>Entelegynae</taxon>
        <taxon>Araneoidea</taxon>
        <taxon>Araneidae</taxon>
        <taxon>Araneus</taxon>
    </lineage>
</organism>
<gene>
    <name evidence="1" type="ORF">AVEN_101373_1</name>
</gene>
<keyword evidence="2" id="KW-1185">Reference proteome</keyword>
<protein>
    <submittedName>
        <fullName evidence="1">Uncharacterized protein</fullName>
    </submittedName>
</protein>
<proteinExistence type="predicted"/>
<accession>A0A4Y2V7I0</accession>